<evidence type="ECO:0000256" key="1">
    <source>
        <dbReference type="ARBA" id="ARBA00022741"/>
    </source>
</evidence>
<proteinExistence type="predicted"/>
<evidence type="ECO:0000313" key="3">
    <source>
        <dbReference type="Proteomes" id="UP000179807"/>
    </source>
</evidence>
<gene>
    <name evidence="2" type="ORF">TRFO_13088</name>
</gene>
<accession>A0A1J4KZH0</accession>
<dbReference type="GO" id="GO:0005525">
    <property type="term" value="F:GTP binding"/>
    <property type="evidence" value="ECO:0007669"/>
    <property type="project" value="InterPro"/>
</dbReference>
<keyword evidence="3" id="KW-1185">Reference proteome</keyword>
<dbReference type="EMBL" id="MLAK01000089">
    <property type="protein sequence ID" value="OHT16655.1"/>
    <property type="molecule type" value="Genomic_DNA"/>
</dbReference>
<organism evidence="2 3">
    <name type="scientific">Tritrichomonas foetus</name>
    <dbReference type="NCBI Taxonomy" id="1144522"/>
    <lineage>
        <taxon>Eukaryota</taxon>
        <taxon>Metamonada</taxon>
        <taxon>Parabasalia</taxon>
        <taxon>Tritrichomonadida</taxon>
        <taxon>Tritrichomonadidae</taxon>
        <taxon>Tritrichomonas</taxon>
    </lineage>
</organism>
<dbReference type="FunFam" id="3.40.50.300:FF:001204">
    <property type="entry name" value="Small GTP-binding protein, putative"/>
    <property type="match status" value="1"/>
</dbReference>
<dbReference type="OrthoDB" id="25896at2759"/>
<dbReference type="PANTHER" id="PTHR47978">
    <property type="match status" value="1"/>
</dbReference>
<dbReference type="SMART" id="SM00175">
    <property type="entry name" value="RAB"/>
    <property type="match status" value="1"/>
</dbReference>
<evidence type="ECO:0000313" key="2">
    <source>
        <dbReference type="EMBL" id="OHT16655.1"/>
    </source>
</evidence>
<dbReference type="InterPro" id="IPR005225">
    <property type="entry name" value="Small_GTP-bd"/>
</dbReference>
<dbReference type="SUPFAM" id="SSF52540">
    <property type="entry name" value="P-loop containing nucleoside triphosphate hydrolases"/>
    <property type="match status" value="1"/>
</dbReference>
<dbReference type="VEuPathDB" id="TrichDB:TRFO_13088"/>
<name>A0A1J4KZH0_9EUKA</name>
<reference evidence="2" key="1">
    <citation type="submission" date="2016-10" db="EMBL/GenBank/DDBJ databases">
        <authorList>
            <person name="Benchimol M."/>
            <person name="Almeida L.G."/>
            <person name="Vasconcelos A.T."/>
            <person name="Perreira-Neves A."/>
            <person name="Rosa I.A."/>
            <person name="Tasca T."/>
            <person name="Bogo M.R."/>
            <person name="de Souza W."/>
        </authorList>
    </citation>
    <scope>NUCLEOTIDE SEQUENCE [LARGE SCALE GENOMIC DNA]</scope>
    <source>
        <strain evidence="2">K</strain>
    </source>
</reference>
<dbReference type="Pfam" id="PF00071">
    <property type="entry name" value="Ras"/>
    <property type="match status" value="1"/>
</dbReference>
<dbReference type="AlphaFoldDB" id="A0A1J4KZH0"/>
<dbReference type="RefSeq" id="XP_068369791.1">
    <property type="nucleotide sequence ID" value="XM_068497028.1"/>
</dbReference>
<dbReference type="SMART" id="SM00176">
    <property type="entry name" value="RAN"/>
    <property type="match status" value="1"/>
</dbReference>
<dbReference type="NCBIfam" id="TIGR00231">
    <property type="entry name" value="small_GTP"/>
    <property type="match status" value="1"/>
</dbReference>
<dbReference type="InterPro" id="IPR027417">
    <property type="entry name" value="P-loop_NTPase"/>
</dbReference>
<dbReference type="PRINTS" id="PR00449">
    <property type="entry name" value="RASTRNSFRMNG"/>
</dbReference>
<keyword evidence="1" id="KW-0547">Nucleotide-binding</keyword>
<dbReference type="Proteomes" id="UP000179807">
    <property type="component" value="Unassembled WGS sequence"/>
</dbReference>
<protein>
    <submittedName>
        <fullName evidence="2">Small GTP-binding protein</fullName>
    </submittedName>
</protein>
<dbReference type="GeneID" id="94831732"/>
<dbReference type="CDD" id="cd00154">
    <property type="entry name" value="Rab"/>
    <property type="match status" value="1"/>
</dbReference>
<dbReference type="SMART" id="SM00174">
    <property type="entry name" value="RHO"/>
    <property type="match status" value="1"/>
</dbReference>
<dbReference type="PROSITE" id="PS51419">
    <property type="entry name" value="RAB"/>
    <property type="match status" value="1"/>
</dbReference>
<dbReference type="GO" id="GO:0003924">
    <property type="term" value="F:GTPase activity"/>
    <property type="evidence" value="ECO:0007669"/>
    <property type="project" value="InterPro"/>
</dbReference>
<dbReference type="PROSITE" id="PS51421">
    <property type="entry name" value="RAS"/>
    <property type="match status" value="1"/>
</dbReference>
<dbReference type="InterPro" id="IPR001806">
    <property type="entry name" value="Small_GTPase"/>
</dbReference>
<sequence length="194" mass="21324">MPPLEFKVVMIGAVAVGKSAIANRLQFQIFEDDYQPTIGAGYIPYKTTFEGKEIELQIWDTAGMERYKSLGSIYYRDAKAAVIVYDQTSLETADALQSWLQCFRATVKTSCYIAIAGNKDDLSNKIVPSEKIKAWCDENGFDFFLTSAKTGTGVNEMFNALIKSVVQLNDINVVQKAPQLSSAEKSNSGGCCGK</sequence>
<dbReference type="SMART" id="SM00173">
    <property type="entry name" value="RAS"/>
    <property type="match status" value="1"/>
</dbReference>
<dbReference type="Gene3D" id="3.40.50.300">
    <property type="entry name" value="P-loop containing nucleotide triphosphate hydrolases"/>
    <property type="match status" value="1"/>
</dbReference>
<comment type="caution">
    <text evidence="2">The sequence shown here is derived from an EMBL/GenBank/DDBJ whole genome shotgun (WGS) entry which is preliminary data.</text>
</comment>